<name>A0ABU0F5M0_9PSEU</name>
<keyword evidence="2" id="KW-1185">Reference proteome</keyword>
<evidence type="ECO:0000313" key="1">
    <source>
        <dbReference type="EMBL" id="MDQ0382327.1"/>
    </source>
</evidence>
<reference evidence="1 2" key="1">
    <citation type="submission" date="2023-07" db="EMBL/GenBank/DDBJ databases">
        <title>Sequencing the genomes of 1000 actinobacteria strains.</title>
        <authorList>
            <person name="Klenk H.-P."/>
        </authorList>
    </citation>
    <scope>NUCLEOTIDE SEQUENCE [LARGE SCALE GENOMIC DNA]</scope>
    <source>
        <strain evidence="1 2">DSM 45805</strain>
    </source>
</reference>
<organism evidence="1 2">
    <name type="scientific">Amycolatopsis thermophila</name>
    <dbReference type="NCBI Taxonomy" id="206084"/>
    <lineage>
        <taxon>Bacteria</taxon>
        <taxon>Bacillati</taxon>
        <taxon>Actinomycetota</taxon>
        <taxon>Actinomycetes</taxon>
        <taxon>Pseudonocardiales</taxon>
        <taxon>Pseudonocardiaceae</taxon>
        <taxon>Amycolatopsis</taxon>
    </lineage>
</organism>
<dbReference type="Proteomes" id="UP001229651">
    <property type="component" value="Unassembled WGS sequence"/>
</dbReference>
<evidence type="ECO:0000313" key="2">
    <source>
        <dbReference type="Proteomes" id="UP001229651"/>
    </source>
</evidence>
<sequence>MDLPPPPDSVTALAAPGKLPPELAGLFTPAGEEQWSRIAELAETHLTREVAPDVRGPLALAAAYGYLDDVEFLDSTEMTERNERARELLEEAVAHGVAHDEAAELWDFTHQVQDAAHYAREHEEYVAEHGATAKQRLNAKLERAHALYESGDRAPALALFREVAEADIWGEFSGAGHRSDIGWCRLLADAAHHEGPEATRRIWREAKASRHAAHFPYPHWAAPLVETLIGTGVPDILEIVVSERLDLALREENPWDLTEDERWTLSRAIEEIEQYHRA</sequence>
<protein>
    <submittedName>
        <fullName evidence="1">Uncharacterized protein</fullName>
    </submittedName>
</protein>
<gene>
    <name evidence="1" type="ORF">FB470_006321</name>
</gene>
<dbReference type="RefSeq" id="WP_306997420.1">
    <property type="nucleotide sequence ID" value="NZ_JAUSUT010000001.1"/>
</dbReference>
<accession>A0ABU0F5M0</accession>
<comment type="caution">
    <text evidence="1">The sequence shown here is derived from an EMBL/GenBank/DDBJ whole genome shotgun (WGS) entry which is preliminary data.</text>
</comment>
<dbReference type="EMBL" id="JAUSUT010000001">
    <property type="protein sequence ID" value="MDQ0382327.1"/>
    <property type="molecule type" value="Genomic_DNA"/>
</dbReference>
<proteinExistence type="predicted"/>